<organism evidence="2 3">
    <name type="scientific">Eleginops maclovinus</name>
    <name type="common">Patagonian blennie</name>
    <name type="synonym">Eleginus maclovinus</name>
    <dbReference type="NCBI Taxonomy" id="56733"/>
    <lineage>
        <taxon>Eukaryota</taxon>
        <taxon>Metazoa</taxon>
        <taxon>Chordata</taxon>
        <taxon>Craniata</taxon>
        <taxon>Vertebrata</taxon>
        <taxon>Euteleostomi</taxon>
        <taxon>Actinopterygii</taxon>
        <taxon>Neopterygii</taxon>
        <taxon>Teleostei</taxon>
        <taxon>Neoteleostei</taxon>
        <taxon>Acanthomorphata</taxon>
        <taxon>Eupercaria</taxon>
        <taxon>Perciformes</taxon>
        <taxon>Notothenioidei</taxon>
        <taxon>Eleginopidae</taxon>
        <taxon>Eleginops</taxon>
    </lineage>
</organism>
<comment type="caution">
    <text evidence="2">The sequence shown here is derived from an EMBL/GenBank/DDBJ whole genome shotgun (WGS) entry which is preliminary data.</text>
</comment>
<keyword evidence="3" id="KW-1185">Reference proteome</keyword>
<evidence type="ECO:0000313" key="2">
    <source>
        <dbReference type="EMBL" id="KAK5864605.1"/>
    </source>
</evidence>
<protein>
    <submittedName>
        <fullName evidence="2">Uncharacterized protein</fullName>
    </submittedName>
</protein>
<reference evidence="2 3" key="2">
    <citation type="journal article" date="2023" name="Mol. Biol. Evol.">
        <title>Genomics of Secondarily Temperate Adaptation in the Only Non-Antarctic Icefish.</title>
        <authorList>
            <person name="Rivera-Colon A.G."/>
            <person name="Rayamajhi N."/>
            <person name="Minhas B.F."/>
            <person name="Madrigal G."/>
            <person name="Bilyk K.T."/>
            <person name="Yoon V."/>
            <person name="Hune M."/>
            <person name="Gregory S."/>
            <person name="Cheng C.H.C."/>
            <person name="Catchen J.M."/>
        </authorList>
    </citation>
    <scope>NUCLEOTIDE SEQUENCE [LARGE SCALE GENOMIC DNA]</scope>
    <source>
        <strain evidence="2">JMC-PN-2008</strain>
    </source>
</reference>
<dbReference type="Proteomes" id="UP001346869">
    <property type="component" value="Unassembled WGS sequence"/>
</dbReference>
<evidence type="ECO:0000313" key="3">
    <source>
        <dbReference type="Proteomes" id="UP001346869"/>
    </source>
</evidence>
<reference evidence="2 3" key="1">
    <citation type="journal article" date="2023" name="Genes (Basel)">
        <title>Chromosome-Level Genome Assembly and Circadian Gene Repertoire of the Patagonia Blennie Eleginops maclovinus-The Closest Ancestral Proxy of Antarctic Cryonotothenioids.</title>
        <authorList>
            <person name="Cheng C.C."/>
            <person name="Rivera-Colon A.G."/>
            <person name="Minhas B.F."/>
            <person name="Wilson L."/>
            <person name="Rayamajhi N."/>
            <person name="Vargas-Chacoff L."/>
            <person name="Catchen J.M."/>
        </authorList>
    </citation>
    <scope>NUCLEOTIDE SEQUENCE [LARGE SCALE GENOMIC DNA]</scope>
    <source>
        <strain evidence="2">JMC-PN-2008</strain>
    </source>
</reference>
<evidence type="ECO:0000256" key="1">
    <source>
        <dbReference type="SAM" id="MobiDB-lite"/>
    </source>
</evidence>
<proteinExistence type="predicted"/>
<sequence length="137" mass="14500">MSNDTNSYQPSRPDGMWTTLLARLGYGRVQPFASAVRGCSLISTVFGSQSPGGGRERGGGEGRGGGGVVKTVRSYLQSGGRERGRRVLGDSMGDVVLGYPRPGLDAGEAGRGEDCRYRHAMRASACSRGMGDRDQRV</sequence>
<dbReference type="EMBL" id="JAUZQC010000010">
    <property type="protein sequence ID" value="KAK5864605.1"/>
    <property type="molecule type" value="Genomic_DNA"/>
</dbReference>
<feature type="region of interest" description="Disordered" evidence="1">
    <location>
        <begin position="46"/>
        <end position="68"/>
    </location>
</feature>
<gene>
    <name evidence="2" type="ORF">PBY51_015835</name>
</gene>
<accession>A0AAN7XM41</accession>
<name>A0AAN7XM41_ELEMC</name>
<dbReference type="AlphaFoldDB" id="A0AAN7XM41"/>